<reference evidence="2 3" key="1">
    <citation type="submission" date="2016-10" db="EMBL/GenBank/DDBJ databases">
        <authorList>
            <person name="de Groot N.N."/>
        </authorList>
    </citation>
    <scope>NUCLEOTIDE SEQUENCE [LARGE SCALE GENOMIC DNA]</scope>
    <source>
        <strain evidence="2 3">DSM 25186</strain>
    </source>
</reference>
<proteinExistence type="predicted"/>
<keyword evidence="3" id="KW-1185">Reference proteome</keyword>
<dbReference type="EMBL" id="FNFO01000013">
    <property type="protein sequence ID" value="SDM40567.1"/>
    <property type="molecule type" value="Genomic_DNA"/>
</dbReference>
<dbReference type="Proteomes" id="UP000198510">
    <property type="component" value="Unassembled WGS sequence"/>
</dbReference>
<evidence type="ECO:0000313" key="2">
    <source>
        <dbReference type="EMBL" id="SDM40567.1"/>
    </source>
</evidence>
<protein>
    <submittedName>
        <fullName evidence="2">MEKHLA domain-containing protein</fullName>
    </submittedName>
</protein>
<feature type="domain" description="MEKHLA" evidence="1">
    <location>
        <begin position="16"/>
        <end position="156"/>
    </location>
</feature>
<dbReference type="InterPro" id="IPR013978">
    <property type="entry name" value="MEKHLA"/>
</dbReference>
<dbReference type="AlphaFoldDB" id="A0A1G9SZ11"/>
<dbReference type="Pfam" id="PF08670">
    <property type="entry name" value="MEKHLA"/>
    <property type="match status" value="1"/>
</dbReference>
<evidence type="ECO:0000313" key="3">
    <source>
        <dbReference type="Proteomes" id="UP000198510"/>
    </source>
</evidence>
<organism evidence="2 3">
    <name type="scientific">Catalinimonas alkaloidigena</name>
    <dbReference type="NCBI Taxonomy" id="1075417"/>
    <lineage>
        <taxon>Bacteria</taxon>
        <taxon>Pseudomonadati</taxon>
        <taxon>Bacteroidota</taxon>
        <taxon>Cytophagia</taxon>
        <taxon>Cytophagales</taxon>
        <taxon>Catalimonadaceae</taxon>
        <taxon>Catalinimonas</taxon>
    </lineage>
</organism>
<accession>A0A1G9SZ11</accession>
<gene>
    <name evidence="2" type="ORF">SAMN05421823_11335</name>
</gene>
<evidence type="ECO:0000259" key="1">
    <source>
        <dbReference type="Pfam" id="PF08670"/>
    </source>
</evidence>
<name>A0A1G9SZ11_9BACT</name>
<dbReference type="STRING" id="1075417.SAMN05421823_11335"/>
<sequence length="158" mass="18237">MLTPAPPILETDFYLQHGQLLCDSYRRWTGKSLLDTEATSEERIEYLFHAPYALLSHGTEADPIFNFGSLVALQLFELDWAAFTRLPSRKSAEPMNRDERARLLERVTRYGYIDDYEGIRISATGQRFVIQQATVWNLVDAHGVYRGQAALFDHWQPL</sequence>
<dbReference type="OrthoDB" id="9794448at2"/>
<dbReference type="RefSeq" id="WP_089687429.1">
    <property type="nucleotide sequence ID" value="NZ_FNFO01000013.1"/>
</dbReference>